<evidence type="ECO:0000256" key="3">
    <source>
        <dbReference type="ARBA" id="ARBA00022723"/>
    </source>
</evidence>
<keyword evidence="3" id="KW-0479">Metal-binding</keyword>
<proteinExistence type="predicted"/>
<dbReference type="CDD" id="cd01335">
    <property type="entry name" value="Radical_SAM"/>
    <property type="match status" value="1"/>
</dbReference>
<gene>
    <name evidence="8" type="ORF">GTA51_04735</name>
</gene>
<organism evidence="8 9">
    <name type="scientific">Solidesulfovibrio aerotolerans</name>
    <dbReference type="NCBI Taxonomy" id="295255"/>
    <lineage>
        <taxon>Bacteria</taxon>
        <taxon>Pseudomonadati</taxon>
        <taxon>Thermodesulfobacteriota</taxon>
        <taxon>Desulfovibrionia</taxon>
        <taxon>Desulfovibrionales</taxon>
        <taxon>Desulfovibrionaceae</taxon>
        <taxon>Solidesulfovibrio</taxon>
    </lineage>
</organism>
<dbReference type="PANTHER" id="PTHR11228:SF7">
    <property type="entry name" value="PQQA PEPTIDE CYCLASE"/>
    <property type="match status" value="1"/>
</dbReference>
<dbReference type="AlphaFoldDB" id="A0A7C9IKH4"/>
<evidence type="ECO:0000256" key="1">
    <source>
        <dbReference type="ARBA" id="ARBA00001966"/>
    </source>
</evidence>
<dbReference type="InterPro" id="IPR058240">
    <property type="entry name" value="rSAM_sf"/>
</dbReference>
<dbReference type="EMBL" id="WVUD01000005">
    <property type="protein sequence ID" value="MYL82444.1"/>
    <property type="molecule type" value="Genomic_DNA"/>
</dbReference>
<dbReference type="InterPro" id="IPR050377">
    <property type="entry name" value="Radical_SAM_PqqE_MftC-like"/>
</dbReference>
<keyword evidence="5" id="KW-0411">Iron-sulfur</keyword>
<dbReference type="Gene3D" id="3.20.20.70">
    <property type="entry name" value="Aldolase class I"/>
    <property type="match status" value="1"/>
</dbReference>
<name>A0A7C9IKH4_9BACT</name>
<sequence>MSILQILRQKGRPRQVVVQLTNRCNAHCAQCGMRATAGGARGDMEIDTAKKIIDRCAALGVSALSFTGGEPLLCDTRLCTLLTYAGQAGIRYLRTGTNGYRFANPGAPGFSDRVARLADALARTPVRNVWISLDSADAATHEANRGFPGLIEGLARALPLFHDRGIYPTANLAINRLMGGPDAVQGRDDAALYAAAGAALTRFFTTAAGLGFTIANCCYPMSDADQEHGTTAEYAASSADGRVTFGAWEKAALFRAVLDTVPRNRDKLRIFTPQSAVYALWRHYAGAPRATRPCLGGVSFFYVNRFGDTFPCGYRGTENLGPFWKMREDQLAGTPHCRICDWECFRDPSELLAPFEDLLAGPAGWGRLLRADRRQLGYWLSDLRYYKACGDFDGRRPPEPARLARYAGQSGAAPGPGQA</sequence>
<evidence type="ECO:0000256" key="5">
    <source>
        <dbReference type="ARBA" id="ARBA00023014"/>
    </source>
</evidence>
<keyword evidence="9" id="KW-1185">Reference proteome</keyword>
<dbReference type="PANTHER" id="PTHR11228">
    <property type="entry name" value="RADICAL SAM DOMAIN PROTEIN"/>
    <property type="match status" value="1"/>
</dbReference>
<dbReference type="InterPro" id="IPR007197">
    <property type="entry name" value="rSAM"/>
</dbReference>
<evidence type="ECO:0000256" key="2">
    <source>
        <dbReference type="ARBA" id="ARBA00022691"/>
    </source>
</evidence>
<dbReference type="Pfam" id="PF04055">
    <property type="entry name" value="Radical_SAM"/>
    <property type="match status" value="1"/>
</dbReference>
<protein>
    <submittedName>
        <fullName evidence="8">Radical SAM protein</fullName>
    </submittedName>
</protein>
<keyword evidence="2" id="KW-0949">S-adenosyl-L-methionine</keyword>
<dbReference type="Proteomes" id="UP000482487">
    <property type="component" value="Unassembled WGS sequence"/>
</dbReference>
<feature type="compositionally biased region" description="Low complexity" evidence="6">
    <location>
        <begin position="407"/>
        <end position="419"/>
    </location>
</feature>
<dbReference type="SFLD" id="SFLDS00029">
    <property type="entry name" value="Radical_SAM"/>
    <property type="match status" value="1"/>
</dbReference>
<keyword evidence="4" id="KW-0408">Iron</keyword>
<dbReference type="GO" id="GO:0003824">
    <property type="term" value="F:catalytic activity"/>
    <property type="evidence" value="ECO:0007669"/>
    <property type="project" value="InterPro"/>
</dbReference>
<dbReference type="RefSeq" id="WP_160959129.1">
    <property type="nucleotide sequence ID" value="NZ_WVUD01000005.1"/>
</dbReference>
<feature type="domain" description="Radical SAM core" evidence="7">
    <location>
        <begin position="19"/>
        <end position="180"/>
    </location>
</feature>
<evidence type="ECO:0000256" key="4">
    <source>
        <dbReference type="ARBA" id="ARBA00023004"/>
    </source>
</evidence>
<reference evidence="8 9" key="1">
    <citation type="submission" date="2020-01" db="EMBL/GenBank/DDBJ databases">
        <title>Genome sequence of Desulfovibrio aerotolerans DSM 16695(T).</title>
        <authorList>
            <person name="Karnachuk O."/>
            <person name="Avakyan M."/>
            <person name="Mardanov A."/>
            <person name="Kadnikov V."/>
            <person name="Ravin N."/>
        </authorList>
    </citation>
    <scope>NUCLEOTIDE SEQUENCE [LARGE SCALE GENOMIC DNA]</scope>
    <source>
        <strain evidence="8 9">DSM 16695</strain>
    </source>
</reference>
<comment type="caution">
    <text evidence="8">The sequence shown here is derived from an EMBL/GenBank/DDBJ whole genome shotgun (WGS) entry which is preliminary data.</text>
</comment>
<comment type="cofactor">
    <cofactor evidence="1">
        <name>[4Fe-4S] cluster</name>
        <dbReference type="ChEBI" id="CHEBI:49883"/>
    </cofactor>
</comment>
<accession>A0A7C9IKH4</accession>
<evidence type="ECO:0000259" key="7">
    <source>
        <dbReference type="Pfam" id="PF04055"/>
    </source>
</evidence>
<evidence type="ECO:0000313" key="8">
    <source>
        <dbReference type="EMBL" id="MYL82444.1"/>
    </source>
</evidence>
<evidence type="ECO:0000256" key="6">
    <source>
        <dbReference type="SAM" id="MobiDB-lite"/>
    </source>
</evidence>
<dbReference type="InterPro" id="IPR013785">
    <property type="entry name" value="Aldolase_TIM"/>
</dbReference>
<dbReference type="SFLD" id="SFLDG01067">
    <property type="entry name" value="SPASM/twitch_domain_containing"/>
    <property type="match status" value="1"/>
</dbReference>
<dbReference type="SUPFAM" id="SSF102114">
    <property type="entry name" value="Radical SAM enzymes"/>
    <property type="match status" value="1"/>
</dbReference>
<feature type="region of interest" description="Disordered" evidence="6">
    <location>
        <begin position="400"/>
        <end position="419"/>
    </location>
</feature>
<dbReference type="OrthoDB" id="7021155at2"/>
<evidence type="ECO:0000313" key="9">
    <source>
        <dbReference type="Proteomes" id="UP000482487"/>
    </source>
</evidence>
<dbReference type="GO" id="GO:0046872">
    <property type="term" value="F:metal ion binding"/>
    <property type="evidence" value="ECO:0007669"/>
    <property type="project" value="UniProtKB-KW"/>
</dbReference>
<dbReference type="GO" id="GO:0051536">
    <property type="term" value="F:iron-sulfur cluster binding"/>
    <property type="evidence" value="ECO:0007669"/>
    <property type="project" value="UniProtKB-KW"/>
</dbReference>